<evidence type="ECO:0000313" key="2">
    <source>
        <dbReference type="EMBL" id="KGA14697.1"/>
    </source>
</evidence>
<organism evidence="2">
    <name type="scientific">freshwater metagenome</name>
    <dbReference type="NCBI Taxonomy" id="449393"/>
    <lineage>
        <taxon>unclassified sequences</taxon>
        <taxon>metagenomes</taxon>
        <taxon>ecological metagenomes</taxon>
    </lineage>
</organism>
<dbReference type="PANTHER" id="PTHR30290">
    <property type="entry name" value="PERIPLASMIC BINDING COMPONENT OF ABC TRANSPORTER"/>
    <property type="match status" value="1"/>
</dbReference>
<dbReference type="GO" id="GO:0015833">
    <property type="term" value="P:peptide transport"/>
    <property type="evidence" value="ECO:0007669"/>
    <property type="project" value="TreeGrafter"/>
</dbReference>
<dbReference type="InterPro" id="IPR000914">
    <property type="entry name" value="SBP_5_dom"/>
</dbReference>
<comment type="caution">
    <text evidence="2">The sequence shown here is derived from an EMBL/GenBank/DDBJ whole genome shotgun (WGS) entry which is preliminary data.</text>
</comment>
<protein>
    <recommendedName>
        <fullName evidence="1">Solute-binding protein family 5 domain-containing protein</fullName>
    </recommendedName>
</protein>
<dbReference type="CDD" id="cd00995">
    <property type="entry name" value="PBP2_NikA_DppA_OppA_like"/>
    <property type="match status" value="1"/>
</dbReference>
<dbReference type="AlphaFoldDB" id="A0A094PU73"/>
<dbReference type="PANTHER" id="PTHR30290:SF83">
    <property type="entry name" value="ABC TRANSPORTER SUBSTRATE-BINDING PROTEIN"/>
    <property type="match status" value="1"/>
</dbReference>
<dbReference type="Gene3D" id="3.40.190.10">
    <property type="entry name" value="Periplasmic binding protein-like II"/>
    <property type="match status" value="1"/>
</dbReference>
<evidence type="ECO:0000259" key="1">
    <source>
        <dbReference type="Pfam" id="PF00496"/>
    </source>
</evidence>
<dbReference type="SUPFAM" id="SSF53850">
    <property type="entry name" value="Periplasmic binding protein-like II"/>
    <property type="match status" value="1"/>
</dbReference>
<accession>A0A094PU73</accession>
<dbReference type="EMBL" id="JNSL01000139">
    <property type="protein sequence ID" value="KGA14697.1"/>
    <property type="molecule type" value="Genomic_DNA"/>
</dbReference>
<dbReference type="GO" id="GO:0042597">
    <property type="term" value="C:periplasmic space"/>
    <property type="evidence" value="ECO:0007669"/>
    <property type="project" value="UniProtKB-ARBA"/>
</dbReference>
<dbReference type="InterPro" id="IPR030678">
    <property type="entry name" value="Peptide/Ni-bd"/>
</dbReference>
<feature type="domain" description="Solute-binding protein family 5" evidence="1">
    <location>
        <begin position="99"/>
        <end position="448"/>
    </location>
</feature>
<name>A0A094PU73_9ZZZZ</name>
<dbReference type="PIRSF" id="PIRSF002741">
    <property type="entry name" value="MppA"/>
    <property type="match status" value="1"/>
</dbReference>
<dbReference type="GO" id="GO:1904680">
    <property type="term" value="F:peptide transmembrane transporter activity"/>
    <property type="evidence" value="ECO:0007669"/>
    <property type="project" value="TreeGrafter"/>
</dbReference>
<gene>
    <name evidence="2" type="ORF">GM51_16635</name>
</gene>
<proteinExistence type="predicted"/>
<dbReference type="Pfam" id="PF00496">
    <property type="entry name" value="SBP_bac_5"/>
    <property type="match status" value="1"/>
</dbReference>
<dbReference type="Gene3D" id="3.10.105.10">
    <property type="entry name" value="Dipeptide-binding Protein, Domain 3"/>
    <property type="match status" value="1"/>
</dbReference>
<dbReference type="GO" id="GO:0043190">
    <property type="term" value="C:ATP-binding cassette (ABC) transporter complex"/>
    <property type="evidence" value="ECO:0007669"/>
    <property type="project" value="InterPro"/>
</dbReference>
<sequence length="586" mass="62541">MRPKWGTLMKHTTMGRRHILRSVAASVALSLAVSAVAATGTSAATRPSAVNAKTGGEATVAINETFAGFCYSALVAGTALNGMSTIFESLFLKAKNGDPIGLLASGATSSSDFKTWTITLRPGISYTNGQAFNADSAMENLNYIRGAKYVPPATNLWTLGVGVAGFANITSLTKIDDLSFTVSLFKSQNDFPISLAGIGMRATAQLATGVTCSSTPIGTGPFTMSSWSATELVVVKNPNYWRKDPARPTVKLPLLDKISFIVVPESSQRAAAVRKKSVDMAFFTGRTDNTYIADLQQRKSVVTVYSSPSLFYPSLYLNQSNGGPFSDVNARLAVVNCIDRANFNKVRLKGRGETPTSVLGSLNIGYSKKGFTPFNPTKSKQYVASYLAANPGKTSLTFTVPFESATQVQNNAKFLQETFVKCGITMNILTEEQAVWAGKAYNVVTGKQPYDALYTAGLTDVVAVGNFAVFATNQFPADSPNPLKGFFRNTLGPLYNLTRHTDTTIDDLLWQGRAASTKASSKAAYQAATQKIQELGIMTSIANFGWSLVSNKKSKLSAPGSIAIVKGQATQAVNPSWTDWAGISKG</sequence>
<reference evidence="2" key="1">
    <citation type="submission" date="2014-06" db="EMBL/GenBank/DDBJ databases">
        <title>Key roles for freshwater Actinobacteria revealed by deep metagenomic sequencing.</title>
        <authorList>
            <person name="Ghai R."/>
            <person name="Mizuno C.M."/>
            <person name="Picazo A."/>
            <person name="Camacho A."/>
            <person name="Rodriguez-Valera F."/>
        </authorList>
    </citation>
    <scope>NUCLEOTIDE SEQUENCE</scope>
</reference>
<dbReference type="InterPro" id="IPR039424">
    <property type="entry name" value="SBP_5"/>
</dbReference>